<keyword evidence="1" id="KW-0812">Transmembrane</keyword>
<sequence>MKYLYYLQICQNVSILHFLFHLFRLMYLRHLKYHLYFQAETLLLDGFLIRFSHYQVFLQALPLHL</sequence>
<accession>A0A2P4PXQ1</accession>
<gene>
    <name evidence="2" type="ORF">GLOIN_2v1620036</name>
</gene>
<organism evidence="2 3">
    <name type="scientific">Rhizophagus irregularis (strain DAOM 181602 / DAOM 197198 / MUCL 43194)</name>
    <name type="common">Arbuscular mycorrhizal fungus</name>
    <name type="synonym">Glomus intraradices</name>
    <dbReference type="NCBI Taxonomy" id="747089"/>
    <lineage>
        <taxon>Eukaryota</taxon>
        <taxon>Fungi</taxon>
        <taxon>Fungi incertae sedis</taxon>
        <taxon>Mucoromycota</taxon>
        <taxon>Glomeromycotina</taxon>
        <taxon>Glomeromycetes</taxon>
        <taxon>Glomerales</taxon>
        <taxon>Glomeraceae</taxon>
        <taxon>Rhizophagus</taxon>
    </lineage>
</organism>
<reference evidence="2 3" key="1">
    <citation type="journal article" date="2013" name="Proc. Natl. Acad. Sci. U.S.A.">
        <title>Genome of an arbuscular mycorrhizal fungus provides insight into the oldest plant symbiosis.</title>
        <authorList>
            <person name="Tisserant E."/>
            <person name="Malbreil M."/>
            <person name="Kuo A."/>
            <person name="Kohler A."/>
            <person name="Symeonidi A."/>
            <person name="Balestrini R."/>
            <person name="Charron P."/>
            <person name="Duensing N."/>
            <person name="Frei Dit Frey N."/>
            <person name="Gianinazzi-Pearson V."/>
            <person name="Gilbert L.B."/>
            <person name="Handa Y."/>
            <person name="Herr J.R."/>
            <person name="Hijri M."/>
            <person name="Koul R."/>
            <person name="Kawaguchi M."/>
            <person name="Krajinski F."/>
            <person name="Lammers P.J."/>
            <person name="Masclaux F.G."/>
            <person name="Murat C."/>
            <person name="Morin E."/>
            <person name="Ndikumana S."/>
            <person name="Pagni M."/>
            <person name="Petitpierre D."/>
            <person name="Requena N."/>
            <person name="Rosikiewicz P."/>
            <person name="Riley R."/>
            <person name="Saito K."/>
            <person name="San Clemente H."/>
            <person name="Shapiro H."/>
            <person name="van Tuinen D."/>
            <person name="Becard G."/>
            <person name="Bonfante P."/>
            <person name="Paszkowski U."/>
            <person name="Shachar-Hill Y.Y."/>
            <person name="Tuskan G.A."/>
            <person name="Young P.W."/>
            <person name="Sanders I.R."/>
            <person name="Henrissat B."/>
            <person name="Rensing S.A."/>
            <person name="Grigoriev I.V."/>
            <person name="Corradi N."/>
            <person name="Roux C."/>
            <person name="Martin F."/>
        </authorList>
    </citation>
    <scope>NUCLEOTIDE SEQUENCE [LARGE SCALE GENOMIC DNA]</scope>
    <source>
        <strain evidence="2 3">DAOM 197198</strain>
    </source>
</reference>
<keyword evidence="1" id="KW-0472">Membrane</keyword>
<keyword evidence="1" id="KW-1133">Transmembrane helix</keyword>
<protein>
    <submittedName>
        <fullName evidence="2">Uncharacterized protein</fullName>
    </submittedName>
</protein>
<dbReference type="AlphaFoldDB" id="A0A2P4PXQ1"/>
<dbReference type="Proteomes" id="UP000018888">
    <property type="component" value="Unassembled WGS sequence"/>
</dbReference>
<evidence type="ECO:0000313" key="3">
    <source>
        <dbReference type="Proteomes" id="UP000018888"/>
    </source>
</evidence>
<keyword evidence="3" id="KW-1185">Reference proteome</keyword>
<name>A0A2P4PXQ1_RHIID</name>
<comment type="caution">
    <text evidence="2">The sequence shown here is derived from an EMBL/GenBank/DDBJ whole genome shotgun (WGS) entry which is preliminary data.</text>
</comment>
<proteinExistence type="predicted"/>
<reference evidence="2 3" key="2">
    <citation type="journal article" date="2018" name="New Phytol.">
        <title>High intraspecific genome diversity in the model arbuscular mycorrhizal symbiont Rhizophagus irregularis.</title>
        <authorList>
            <person name="Chen E.C.H."/>
            <person name="Morin E."/>
            <person name="Beaudet D."/>
            <person name="Noel J."/>
            <person name="Yildirir G."/>
            <person name="Ndikumana S."/>
            <person name="Charron P."/>
            <person name="St-Onge C."/>
            <person name="Giorgi J."/>
            <person name="Kruger M."/>
            <person name="Marton T."/>
            <person name="Ropars J."/>
            <person name="Grigoriev I.V."/>
            <person name="Hainaut M."/>
            <person name="Henrissat B."/>
            <person name="Roux C."/>
            <person name="Martin F."/>
            <person name="Corradi N."/>
        </authorList>
    </citation>
    <scope>NUCLEOTIDE SEQUENCE [LARGE SCALE GENOMIC DNA]</scope>
    <source>
        <strain evidence="2 3">DAOM 197198</strain>
    </source>
</reference>
<feature type="transmembrane region" description="Helical" evidence="1">
    <location>
        <begin position="6"/>
        <end position="27"/>
    </location>
</feature>
<evidence type="ECO:0000313" key="2">
    <source>
        <dbReference type="EMBL" id="POG70171.1"/>
    </source>
</evidence>
<dbReference type="EMBL" id="AUPC02000125">
    <property type="protein sequence ID" value="POG70171.1"/>
    <property type="molecule type" value="Genomic_DNA"/>
</dbReference>
<evidence type="ECO:0000256" key="1">
    <source>
        <dbReference type="SAM" id="Phobius"/>
    </source>
</evidence>